<evidence type="ECO:0000313" key="3">
    <source>
        <dbReference type="Proteomes" id="UP001519460"/>
    </source>
</evidence>
<dbReference type="PANTHER" id="PTHR13225:SF3">
    <property type="entry name" value="UPF0489 PROTEIN C5ORF22"/>
    <property type="match status" value="1"/>
</dbReference>
<dbReference type="Proteomes" id="UP001519460">
    <property type="component" value="Unassembled WGS sequence"/>
</dbReference>
<dbReference type="Pfam" id="PF12640">
    <property type="entry name" value="UPF0489"/>
    <property type="match status" value="1"/>
</dbReference>
<evidence type="ECO:0000256" key="1">
    <source>
        <dbReference type="ARBA" id="ARBA00007099"/>
    </source>
</evidence>
<reference evidence="2 3" key="1">
    <citation type="journal article" date="2023" name="Sci. Data">
        <title>Genome assembly of the Korean intertidal mud-creeper Batillaria attramentaria.</title>
        <authorList>
            <person name="Patra A.K."/>
            <person name="Ho P.T."/>
            <person name="Jun S."/>
            <person name="Lee S.J."/>
            <person name="Kim Y."/>
            <person name="Won Y.J."/>
        </authorList>
    </citation>
    <scope>NUCLEOTIDE SEQUENCE [LARGE SCALE GENOMIC DNA]</scope>
    <source>
        <strain evidence="2">Wonlab-2016</strain>
    </source>
</reference>
<evidence type="ECO:0000313" key="2">
    <source>
        <dbReference type="EMBL" id="KAK7498477.1"/>
    </source>
</evidence>
<dbReference type="InterPro" id="IPR024131">
    <property type="entry name" value="UPF0489"/>
</dbReference>
<dbReference type="PANTHER" id="PTHR13225">
    <property type="entry name" value="MISEXPRESSION SUPPRESSOR OF RAS 6"/>
    <property type="match status" value="1"/>
</dbReference>
<accession>A0ABD0LHG1</accession>
<gene>
    <name evidence="2" type="ORF">BaRGS_00010137</name>
</gene>
<keyword evidence="3" id="KW-1185">Reference proteome</keyword>
<protein>
    <submittedName>
        <fullName evidence="2">Uncharacterized protein</fullName>
    </submittedName>
</protein>
<comment type="similarity">
    <text evidence="1">Belongs to the UPF0489 family.</text>
</comment>
<comment type="caution">
    <text evidence="2">The sequence shown here is derived from an EMBL/GenBank/DDBJ whole genome shotgun (WGS) entry which is preliminary data.</text>
</comment>
<dbReference type="EMBL" id="JACVVK020000050">
    <property type="protein sequence ID" value="KAK7498477.1"/>
    <property type="molecule type" value="Genomic_DNA"/>
</dbReference>
<sequence length="520" mass="58762">IASRLKTDVTTVICTSLIGVFNSRRLDHQQLVERARKVAAAHRMANNLQLLPGVNKRHTPVFVVEEHFEVLKHWFDAVKVGVIPQTGNTLLHIDGHSDGGIPFDLSIVPQFRPPKDHHEVVSMMQSNDVFIAAAALAGLIQRFIWVWPAWDIKDHRNESDHEAFDVQVGWRTFYPLKGEPVRRLCACSRPQLQNTNLGSRLAEWECWDHEGENTEPHEGPVISSLNCTLEMTGSVEFVSERKALELLQAGGWITEKDRLMLDVDEDYYGCESSVMPLYQAGLPQSTIDNISELLGQLLCVETVKQEYLADSFFHAVIHTVLNLKMNDCKSGHGHGPCLTNFDVDKALINKIPWFVSSLLAGTFEDLPCSREENSNNILMQAVLRILEDLKVSQLQALDYVGVCLRTAPTNFFFEENSLHVCHGPNTPNQTEVTFHVPEEAENKERTELLKKLLSLLPSHPSVVTVCRSVRDGYTPWRHFGFVENAIFSALKDAFSDVKEESFHFDENLLGGKKGWPDRHK</sequence>
<proteinExistence type="inferred from homology"/>
<feature type="non-terminal residue" evidence="2">
    <location>
        <position position="1"/>
    </location>
</feature>
<dbReference type="AlphaFoldDB" id="A0ABD0LHG1"/>
<organism evidence="2 3">
    <name type="scientific">Batillaria attramentaria</name>
    <dbReference type="NCBI Taxonomy" id="370345"/>
    <lineage>
        <taxon>Eukaryota</taxon>
        <taxon>Metazoa</taxon>
        <taxon>Spiralia</taxon>
        <taxon>Lophotrochozoa</taxon>
        <taxon>Mollusca</taxon>
        <taxon>Gastropoda</taxon>
        <taxon>Caenogastropoda</taxon>
        <taxon>Sorbeoconcha</taxon>
        <taxon>Cerithioidea</taxon>
        <taxon>Batillariidae</taxon>
        <taxon>Batillaria</taxon>
    </lineage>
</organism>
<name>A0ABD0LHG1_9CAEN</name>